<name>A0A291LHK6_9CAUD</name>
<accession>A0A291LHK6</accession>
<protein>
    <submittedName>
        <fullName evidence="1">Uncharacterized protein</fullName>
    </submittedName>
</protein>
<proteinExistence type="predicted"/>
<evidence type="ECO:0000313" key="2">
    <source>
        <dbReference type="Proteomes" id="UP000230725"/>
    </source>
</evidence>
<reference evidence="1 2" key="1">
    <citation type="submission" date="2017-08" db="EMBL/GenBank/DDBJ databases">
        <authorList>
            <person name="Jones O.D."/>
            <person name="Rapp I.M."/>
            <person name="Layton S."/>
            <person name="Bhuiyan S."/>
            <person name="Kim T."/>
            <person name="Hughes L.E."/>
            <person name="Garlena R.A."/>
            <person name="Russell D.A."/>
            <person name="Pope W.H."/>
            <person name="Jacobs-Sera D."/>
            <person name="Hendrix R.W."/>
            <person name="Hatfull G.F."/>
        </authorList>
    </citation>
    <scope>NUCLEOTIDE SEQUENCE [LARGE SCALE GENOMIC DNA]</scope>
</reference>
<evidence type="ECO:0000313" key="1">
    <source>
        <dbReference type="EMBL" id="ATI18858.1"/>
    </source>
</evidence>
<dbReference type="EMBL" id="MF766046">
    <property type="protein sequence ID" value="ATI18858.1"/>
    <property type="molecule type" value="Genomic_DNA"/>
</dbReference>
<organism evidence="1 2">
    <name type="scientific">Streptomyces phage Diane</name>
    <dbReference type="NCBI Taxonomy" id="2041207"/>
    <lineage>
        <taxon>Viruses</taxon>
        <taxon>Duplodnaviria</taxon>
        <taxon>Heunggongvirae</taxon>
        <taxon>Uroviricota</taxon>
        <taxon>Caudoviricetes</taxon>
        <taxon>Arquatrovirinae</taxon>
        <taxon>Omarvirus</taxon>
        <taxon>Omarvirus diane</taxon>
    </lineage>
</organism>
<dbReference type="Proteomes" id="UP000230725">
    <property type="component" value="Segment"/>
</dbReference>
<gene>
    <name evidence="1" type="ORF">SEA_DIANE_74</name>
</gene>
<keyword evidence="2" id="KW-1185">Reference proteome</keyword>
<sequence>MELDRETLEKAAEEALSRPSDAMFWDDRLFTTHGAVFHWAELGDDLLEESNYLTALDLIRGAAGDFADEHVIDGASRHWACGSLRTIYVQVYETYEDEECECEPAFEHEDGCDQDEDSWYCQNYCLYECDGEQCLPEELEFTAAFKEATELAVYLRDGGAVLDDSDYSEREWEAFEKALKEAVEHAQREYTLVDTCAEDDAIAELYYQDEGNAHRQNWCRAEDVDWDVVAEEYREARDAYFLERATEVYRWNVLGYNPDQLELFAA</sequence>